<dbReference type="Gene3D" id="3.10.20.30">
    <property type="match status" value="1"/>
</dbReference>
<dbReference type="PROSITE" id="PS51085">
    <property type="entry name" value="2FE2S_FER_2"/>
    <property type="match status" value="1"/>
</dbReference>
<dbReference type="PANTHER" id="PTHR43112:SF3">
    <property type="entry name" value="FERREDOXIN-2, CHLOROPLASTIC"/>
    <property type="match status" value="1"/>
</dbReference>
<dbReference type="Pfam" id="PF00111">
    <property type="entry name" value="Fer2"/>
    <property type="match status" value="1"/>
</dbReference>
<feature type="domain" description="2Fe-2S ferredoxin-type" evidence="9">
    <location>
        <begin position="2"/>
        <end position="90"/>
    </location>
</feature>
<accession>A0A6G8IHH6</accession>
<gene>
    <name evidence="10" type="ORF">G9Q37_10815</name>
</gene>
<comment type="similarity">
    <text evidence="1">Belongs to the 2Fe2S plant-type ferredoxin family.</text>
</comment>
<evidence type="ECO:0000256" key="1">
    <source>
        <dbReference type="ARBA" id="ARBA00007874"/>
    </source>
</evidence>
<proteinExistence type="inferred from homology"/>
<dbReference type="Proteomes" id="UP000503162">
    <property type="component" value="Chromosome"/>
</dbReference>
<keyword evidence="11" id="KW-1185">Reference proteome</keyword>
<dbReference type="SUPFAM" id="SSF54292">
    <property type="entry name" value="2Fe-2S ferredoxin-like"/>
    <property type="match status" value="1"/>
</dbReference>
<protein>
    <submittedName>
        <fullName evidence="10">2Fe-2S iron-sulfur cluster binding domain-containing protein</fullName>
    </submittedName>
</protein>
<name>A0A6G8IHH6_9BURK</name>
<keyword evidence="7" id="KW-0411">Iron-sulfur</keyword>
<evidence type="ECO:0000313" key="11">
    <source>
        <dbReference type="Proteomes" id="UP000503162"/>
    </source>
</evidence>
<reference evidence="10 11" key="1">
    <citation type="submission" date="2020-03" db="EMBL/GenBank/DDBJ databases">
        <title>Hydrogenophaga sp. nov. isolated from cyanobacterial mat.</title>
        <authorList>
            <person name="Thorat V."/>
            <person name="Kirdat K."/>
            <person name="Tiwarekar B."/>
            <person name="Costa E.D."/>
            <person name="Yadav A."/>
        </authorList>
    </citation>
    <scope>NUCLEOTIDE SEQUENCE [LARGE SCALE GENOMIC DNA]</scope>
    <source>
        <strain evidence="10 11">BA0156</strain>
    </source>
</reference>
<evidence type="ECO:0000256" key="6">
    <source>
        <dbReference type="ARBA" id="ARBA00023004"/>
    </source>
</evidence>
<evidence type="ECO:0000256" key="4">
    <source>
        <dbReference type="ARBA" id="ARBA00022723"/>
    </source>
</evidence>
<dbReference type="AlphaFoldDB" id="A0A6G8IHH6"/>
<evidence type="ECO:0000256" key="3">
    <source>
        <dbReference type="ARBA" id="ARBA00022714"/>
    </source>
</evidence>
<dbReference type="GO" id="GO:0051537">
    <property type="term" value="F:2 iron, 2 sulfur cluster binding"/>
    <property type="evidence" value="ECO:0007669"/>
    <property type="project" value="UniProtKB-KW"/>
</dbReference>
<keyword evidence="6" id="KW-0408">Iron</keyword>
<dbReference type="GO" id="GO:0046872">
    <property type="term" value="F:metal ion binding"/>
    <property type="evidence" value="ECO:0007669"/>
    <property type="project" value="UniProtKB-KW"/>
</dbReference>
<dbReference type="InterPro" id="IPR012675">
    <property type="entry name" value="Beta-grasp_dom_sf"/>
</dbReference>
<comment type="cofactor">
    <cofactor evidence="8">
        <name>[2Fe-2S] cluster</name>
        <dbReference type="ChEBI" id="CHEBI:190135"/>
    </cofactor>
</comment>
<evidence type="ECO:0000256" key="7">
    <source>
        <dbReference type="ARBA" id="ARBA00023014"/>
    </source>
</evidence>
<evidence type="ECO:0000259" key="9">
    <source>
        <dbReference type="PROSITE" id="PS51085"/>
    </source>
</evidence>
<organism evidence="10 11">
    <name type="scientific">Hydrogenophaga crocea</name>
    <dbReference type="NCBI Taxonomy" id="2716225"/>
    <lineage>
        <taxon>Bacteria</taxon>
        <taxon>Pseudomonadati</taxon>
        <taxon>Pseudomonadota</taxon>
        <taxon>Betaproteobacteria</taxon>
        <taxon>Burkholderiales</taxon>
        <taxon>Comamonadaceae</taxon>
        <taxon>Hydrogenophaga</taxon>
    </lineage>
</organism>
<evidence type="ECO:0000256" key="2">
    <source>
        <dbReference type="ARBA" id="ARBA00022448"/>
    </source>
</evidence>
<sequence>MNTFRIRIDGQALEAQTDSETSLFTALARAGIAWPVSCRNGTCRTCMARLLQGQVRYDIPWPGLSAEEKAEGYCLPCVARAVGDVVMAKV</sequence>
<evidence type="ECO:0000256" key="8">
    <source>
        <dbReference type="ARBA" id="ARBA00034078"/>
    </source>
</evidence>
<dbReference type="InterPro" id="IPR036010">
    <property type="entry name" value="2Fe-2S_ferredoxin-like_sf"/>
</dbReference>
<dbReference type="RefSeq" id="WP_166227205.1">
    <property type="nucleotide sequence ID" value="NZ_CP049989.1"/>
</dbReference>
<dbReference type="EMBL" id="CP049989">
    <property type="protein sequence ID" value="QIM52603.1"/>
    <property type="molecule type" value="Genomic_DNA"/>
</dbReference>
<keyword evidence="4" id="KW-0479">Metal-binding</keyword>
<keyword evidence="3" id="KW-0001">2Fe-2S</keyword>
<dbReference type="InterPro" id="IPR001041">
    <property type="entry name" value="2Fe-2S_ferredoxin-type"/>
</dbReference>
<dbReference type="KEGG" id="hcz:G9Q37_10815"/>
<keyword evidence="2" id="KW-0813">Transport</keyword>
<dbReference type="PANTHER" id="PTHR43112">
    <property type="entry name" value="FERREDOXIN"/>
    <property type="match status" value="1"/>
</dbReference>
<evidence type="ECO:0000313" key="10">
    <source>
        <dbReference type="EMBL" id="QIM52603.1"/>
    </source>
</evidence>
<dbReference type="CDD" id="cd00207">
    <property type="entry name" value="fer2"/>
    <property type="match status" value="1"/>
</dbReference>
<evidence type="ECO:0000256" key="5">
    <source>
        <dbReference type="ARBA" id="ARBA00022982"/>
    </source>
</evidence>
<keyword evidence="5" id="KW-0249">Electron transport</keyword>